<evidence type="ECO:0000313" key="2">
    <source>
        <dbReference type="EMBL" id="RNL84599.1"/>
    </source>
</evidence>
<sequence>MLSSVAGAEGAEVERLDGRPGDRAAHEEYEDWVACRASTDPDEPWTGRDTAVGVTTSLHAPDTEEDDYSEMRRDAERSYEKVLDNFEETRAEVDTREIPTGDGGTAYSVEDTHRDVFGGGRGNKRGGAMFTTRNIRVVIEYSGTSDVSAEEHLETVVDLANAMNRRISRTVETE</sequence>
<feature type="compositionally biased region" description="Basic and acidic residues" evidence="1">
    <location>
        <begin position="12"/>
        <end position="27"/>
    </location>
</feature>
<feature type="compositionally biased region" description="Basic and acidic residues" evidence="1">
    <location>
        <begin position="87"/>
        <end position="99"/>
    </location>
</feature>
<accession>A0A3N0EA47</accession>
<dbReference type="AlphaFoldDB" id="A0A3N0EA47"/>
<feature type="region of interest" description="Disordered" evidence="1">
    <location>
        <begin position="1"/>
        <end position="75"/>
    </location>
</feature>
<dbReference type="EMBL" id="RJMB01000010">
    <property type="protein sequence ID" value="RNL84599.1"/>
    <property type="molecule type" value="Genomic_DNA"/>
</dbReference>
<feature type="region of interest" description="Disordered" evidence="1">
    <location>
        <begin position="87"/>
        <end position="120"/>
    </location>
</feature>
<organism evidence="2 3">
    <name type="scientific">Halostreptopolyspora alba</name>
    <dbReference type="NCBI Taxonomy" id="2487137"/>
    <lineage>
        <taxon>Bacteria</taxon>
        <taxon>Bacillati</taxon>
        <taxon>Actinomycetota</taxon>
        <taxon>Actinomycetes</taxon>
        <taxon>Streptosporangiales</taxon>
        <taxon>Nocardiopsidaceae</taxon>
        <taxon>Halostreptopolyspora</taxon>
    </lineage>
</organism>
<proteinExistence type="predicted"/>
<keyword evidence="3" id="KW-1185">Reference proteome</keyword>
<reference evidence="2 3" key="1">
    <citation type="submission" date="2018-11" db="EMBL/GenBank/DDBJ databases">
        <title>The genome draft of YIM 96095.</title>
        <authorList>
            <person name="Tang S.-K."/>
            <person name="Chunyu W.-X."/>
            <person name="Feng Y.-Z."/>
        </authorList>
    </citation>
    <scope>NUCLEOTIDE SEQUENCE [LARGE SCALE GENOMIC DNA]</scope>
    <source>
        <strain evidence="2 3">YIM 96095</strain>
    </source>
</reference>
<gene>
    <name evidence="2" type="ORF">EFW17_11865</name>
</gene>
<evidence type="ECO:0000256" key="1">
    <source>
        <dbReference type="SAM" id="MobiDB-lite"/>
    </source>
</evidence>
<protein>
    <submittedName>
        <fullName evidence="2">Uncharacterized protein</fullName>
    </submittedName>
</protein>
<evidence type="ECO:0000313" key="3">
    <source>
        <dbReference type="Proteomes" id="UP000269198"/>
    </source>
</evidence>
<name>A0A3N0EA47_9ACTN</name>
<comment type="caution">
    <text evidence="2">The sequence shown here is derived from an EMBL/GenBank/DDBJ whole genome shotgun (WGS) entry which is preliminary data.</text>
</comment>
<dbReference type="Proteomes" id="UP000269198">
    <property type="component" value="Unassembled WGS sequence"/>
</dbReference>